<comment type="caution">
    <text evidence="1">The sequence shown here is derived from an EMBL/GenBank/DDBJ whole genome shotgun (WGS) entry which is preliminary data.</text>
</comment>
<proteinExistence type="predicted"/>
<sequence length="110" mass="12436">MQMNRASFAYTFTGAKGNNHLKVTYNLEKAVTVTMEMMMNVSAVVLIWQTFRIFPKLVNGKISCKLCVFPRDVSYTTLILSCCFPSSRFICCLNSFQSPLLMPCGLLFLV</sequence>
<gene>
    <name evidence="1" type="ORF">KP509_02G020300</name>
</gene>
<evidence type="ECO:0000313" key="2">
    <source>
        <dbReference type="Proteomes" id="UP000825935"/>
    </source>
</evidence>
<evidence type="ECO:0000313" key="1">
    <source>
        <dbReference type="EMBL" id="KAH7443117.1"/>
    </source>
</evidence>
<reference evidence="1" key="1">
    <citation type="submission" date="2021-08" db="EMBL/GenBank/DDBJ databases">
        <title>WGS assembly of Ceratopteris richardii.</title>
        <authorList>
            <person name="Marchant D.B."/>
            <person name="Chen G."/>
            <person name="Jenkins J."/>
            <person name="Shu S."/>
            <person name="Leebens-Mack J."/>
            <person name="Grimwood J."/>
            <person name="Schmutz J."/>
            <person name="Soltis P."/>
            <person name="Soltis D."/>
            <person name="Chen Z.-H."/>
        </authorList>
    </citation>
    <scope>NUCLEOTIDE SEQUENCE</scope>
    <source>
        <strain evidence="1">Whitten #5841</strain>
        <tissue evidence="1">Leaf</tissue>
    </source>
</reference>
<organism evidence="1 2">
    <name type="scientific">Ceratopteris richardii</name>
    <name type="common">Triangle waterfern</name>
    <dbReference type="NCBI Taxonomy" id="49495"/>
    <lineage>
        <taxon>Eukaryota</taxon>
        <taxon>Viridiplantae</taxon>
        <taxon>Streptophyta</taxon>
        <taxon>Embryophyta</taxon>
        <taxon>Tracheophyta</taxon>
        <taxon>Polypodiopsida</taxon>
        <taxon>Polypodiidae</taxon>
        <taxon>Polypodiales</taxon>
        <taxon>Pteridineae</taxon>
        <taxon>Pteridaceae</taxon>
        <taxon>Parkerioideae</taxon>
        <taxon>Ceratopteris</taxon>
    </lineage>
</organism>
<keyword evidence="2" id="KW-1185">Reference proteome</keyword>
<dbReference type="EMBL" id="CM035407">
    <property type="protein sequence ID" value="KAH7443117.1"/>
    <property type="molecule type" value="Genomic_DNA"/>
</dbReference>
<accession>A0A8T2V3T9</accession>
<name>A0A8T2V3T9_CERRI</name>
<protein>
    <submittedName>
        <fullName evidence="1">Uncharacterized protein</fullName>
    </submittedName>
</protein>
<dbReference type="Proteomes" id="UP000825935">
    <property type="component" value="Chromosome 2"/>
</dbReference>
<dbReference type="AlphaFoldDB" id="A0A8T2V3T9"/>